<keyword evidence="5" id="KW-1185">Reference proteome</keyword>
<dbReference type="InterPro" id="IPR036390">
    <property type="entry name" value="WH_DNA-bd_sf"/>
</dbReference>
<dbReference type="PIRSF" id="PIRSF020623">
    <property type="entry name" value="PaaX"/>
    <property type="match status" value="1"/>
</dbReference>
<dbReference type="Proteomes" id="UP000470246">
    <property type="component" value="Unassembled WGS sequence"/>
</dbReference>
<dbReference type="PANTHER" id="PTHR30319">
    <property type="entry name" value="PHENYLACETIC ACID REGULATOR-RELATED TRANSCRIPTIONAL REPRESSOR"/>
    <property type="match status" value="1"/>
</dbReference>
<dbReference type="SUPFAM" id="SSF46785">
    <property type="entry name" value="Winged helix' DNA-binding domain"/>
    <property type="match status" value="1"/>
</dbReference>
<evidence type="ECO:0000259" key="2">
    <source>
        <dbReference type="Pfam" id="PF08223"/>
    </source>
</evidence>
<dbReference type="Pfam" id="PF20803">
    <property type="entry name" value="PaaX_M"/>
    <property type="match status" value="1"/>
</dbReference>
<dbReference type="Gene3D" id="1.20.58.1460">
    <property type="match status" value="1"/>
</dbReference>
<name>A0A7K3VXC0_9ACTN</name>
<evidence type="ECO:0000313" key="4">
    <source>
        <dbReference type="EMBL" id="NEK56713.1"/>
    </source>
</evidence>
<dbReference type="Pfam" id="PF07848">
    <property type="entry name" value="PaaX"/>
    <property type="match status" value="1"/>
</dbReference>
<dbReference type="InterPro" id="IPR048846">
    <property type="entry name" value="PaaX-like_central"/>
</dbReference>
<protein>
    <submittedName>
        <fullName evidence="4">PaaX family transcriptional regulator</fullName>
    </submittedName>
</protein>
<accession>A0A7K3VXC0</accession>
<dbReference type="InterPro" id="IPR036388">
    <property type="entry name" value="WH-like_DNA-bd_sf"/>
</dbReference>
<proteinExistence type="predicted"/>
<dbReference type="InterPro" id="IPR012906">
    <property type="entry name" value="PaaX-like_N"/>
</dbReference>
<evidence type="ECO:0000259" key="3">
    <source>
        <dbReference type="Pfam" id="PF20803"/>
    </source>
</evidence>
<feature type="domain" description="Transcriptional repressor PaaX-like C-terminal" evidence="2">
    <location>
        <begin position="205"/>
        <end position="292"/>
    </location>
</feature>
<dbReference type="AlphaFoldDB" id="A0A7K3VXC0"/>
<evidence type="ECO:0000259" key="1">
    <source>
        <dbReference type="Pfam" id="PF07848"/>
    </source>
</evidence>
<evidence type="ECO:0000313" key="5">
    <source>
        <dbReference type="Proteomes" id="UP000470246"/>
    </source>
</evidence>
<dbReference type="Gene3D" id="3.30.70.2650">
    <property type="match status" value="1"/>
</dbReference>
<dbReference type="GO" id="GO:0006351">
    <property type="term" value="P:DNA-templated transcription"/>
    <property type="evidence" value="ECO:0007669"/>
    <property type="project" value="InterPro"/>
</dbReference>
<gene>
    <name evidence="4" type="ORF">GCU56_02330</name>
</gene>
<dbReference type="Gene3D" id="1.10.10.10">
    <property type="entry name" value="Winged helix-like DNA-binding domain superfamily/Winged helix DNA-binding domain"/>
    <property type="match status" value="1"/>
</dbReference>
<feature type="domain" description="Transcriptional repressor PaaX-like N-terminal" evidence="1">
    <location>
        <begin position="37"/>
        <end position="104"/>
    </location>
</feature>
<comment type="caution">
    <text evidence="4">The sequence shown here is derived from an EMBL/GenBank/DDBJ whole genome shotgun (WGS) entry which is preliminary data.</text>
</comment>
<dbReference type="InterPro" id="IPR011965">
    <property type="entry name" value="PaaX_trns_reg"/>
</dbReference>
<organism evidence="4 5">
    <name type="scientific">Geodermatophilus sabuli</name>
    <dbReference type="NCBI Taxonomy" id="1564158"/>
    <lineage>
        <taxon>Bacteria</taxon>
        <taxon>Bacillati</taxon>
        <taxon>Actinomycetota</taxon>
        <taxon>Actinomycetes</taxon>
        <taxon>Geodermatophilales</taxon>
        <taxon>Geodermatophilaceae</taxon>
        <taxon>Geodermatophilus</taxon>
    </lineage>
</organism>
<reference evidence="4 5" key="1">
    <citation type="submission" date="2020-02" db="EMBL/GenBank/DDBJ databases">
        <title>Geodermatophilus sabuli CPCC 205279 I12A-02694.</title>
        <authorList>
            <person name="Jiang Z."/>
        </authorList>
    </citation>
    <scope>NUCLEOTIDE SEQUENCE [LARGE SCALE GENOMIC DNA]</scope>
    <source>
        <strain evidence="4 5">I12A-02694</strain>
    </source>
</reference>
<dbReference type="InterPro" id="IPR013225">
    <property type="entry name" value="PaaX_C"/>
</dbReference>
<sequence>MVSSGEPARQVPTIPGVSEVTAIPDATSGAAVGTRPQHLLLTLLGDFWYHRSESLPSTALVRLLAEFGVTEPNARAAISRLARKDLLVATRQGRRTAYALSETGHATLVEGTRRIFRFGNDPQPWDGRWTMVAFSVPEENRPLRSTLRTRLRWLGFTALFDGVWTAPGDHSAEAGALLAELSLTTATIVVGTACGPAEGDPARAWDLQGLSDRYTAFLADFGDIAERVHAGEVSDTEALVRRTTLIDVWRTFPALDPELPVELLPADWPARRARELFTDVYDALGPRATRRFRELVAVDDPAAAPLARHHTSTEALSEA</sequence>
<dbReference type="EMBL" id="JAAGWF010000003">
    <property type="protein sequence ID" value="NEK56713.1"/>
    <property type="molecule type" value="Genomic_DNA"/>
</dbReference>
<feature type="domain" description="Transcriptional repressor PaaX-like central Cas2-like" evidence="3">
    <location>
        <begin position="123"/>
        <end position="196"/>
    </location>
</feature>
<dbReference type="PANTHER" id="PTHR30319:SF1">
    <property type="entry name" value="TRANSCRIPTIONAL REPRESSOR PAAX"/>
    <property type="match status" value="1"/>
</dbReference>
<dbReference type="Pfam" id="PF08223">
    <property type="entry name" value="PaaX_C"/>
    <property type="match status" value="1"/>
</dbReference>